<gene>
    <name evidence="2" type="ORF">H9L42_14650</name>
</gene>
<dbReference type="RefSeq" id="WP_187304158.1">
    <property type="nucleotide sequence ID" value="NZ_JACRYT010000025.1"/>
</dbReference>
<sequence length="84" mass="9079">MRKLTLGILVVALILGLGTATVFAAGHYHSNHGTVQTDALSGNQRYCRDANDDGVCDYYGSHRCAGGYGQWCGHGHGSHSCWRR</sequence>
<protein>
    <submittedName>
        <fullName evidence="2">Uncharacterized protein</fullName>
    </submittedName>
</protein>
<keyword evidence="1" id="KW-0732">Signal</keyword>
<reference evidence="2" key="1">
    <citation type="submission" date="2020-08" db="EMBL/GenBank/DDBJ databases">
        <title>Genome public.</title>
        <authorList>
            <person name="Liu C."/>
            <person name="Sun Q."/>
        </authorList>
    </citation>
    <scope>NUCLEOTIDE SEQUENCE</scope>
    <source>
        <strain evidence="2">BX12</strain>
    </source>
</reference>
<proteinExistence type="predicted"/>
<keyword evidence="3" id="KW-1185">Reference proteome</keyword>
<name>A0A923NN87_9FIRM</name>
<evidence type="ECO:0000313" key="3">
    <source>
        <dbReference type="Proteomes" id="UP000602647"/>
    </source>
</evidence>
<comment type="caution">
    <text evidence="2">The sequence shown here is derived from an EMBL/GenBank/DDBJ whole genome shotgun (WGS) entry which is preliminary data.</text>
</comment>
<feature type="chain" id="PRO_5037035057" evidence="1">
    <location>
        <begin position="25"/>
        <end position="84"/>
    </location>
</feature>
<evidence type="ECO:0000313" key="2">
    <source>
        <dbReference type="EMBL" id="MBC6681060.1"/>
    </source>
</evidence>
<dbReference type="Proteomes" id="UP000602647">
    <property type="component" value="Unassembled WGS sequence"/>
</dbReference>
<organism evidence="2 3">
    <name type="scientific">Zhenpiania hominis</name>
    <dbReference type="NCBI Taxonomy" id="2763644"/>
    <lineage>
        <taxon>Bacteria</taxon>
        <taxon>Bacillati</taxon>
        <taxon>Bacillota</taxon>
        <taxon>Clostridia</taxon>
        <taxon>Peptostreptococcales</taxon>
        <taxon>Anaerovoracaceae</taxon>
        <taxon>Zhenpiania</taxon>
    </lineage>
</organism>
<evidence type="ECO:0000256" key="1">
    <source>
        <dbReference type="SAM" id="SignalP"/>
    </source>
</evidence>
<dbReference type="EMBL" id="JACRYT010000025">
    <property type="protein sequence ID" value="MBC6681060.1"/>
    <property type="molecule type" value="Genomic_DNA"/>
</dbReference>
<accession>A0A923NN87</accession>
<dbReference type="AlphaFoldDB" id="A0A923NN87"/>
<feature type="signal peptide" evidence="1">
    <location>
        <begin position="1"/>
        <end position="24"/>
    </location>
</feature>